<comment type="caution">
    <text evidence="1">The sequence shown here is derived from an EMBL/GenBank/DDBJ whole genome shotgun (WGS) entry which is preliminary data.</text>
</comment>
<name>A0A8J7FFV9_9GAMM</name>
<dbReference type="AlphaFoldDB" id="A0A8J7FFV9"/>
<dbReference type="EMBL" id="JADEYS010000018">
    <property type="protein sequence ID" value="MBE9398794.1"/>
    <property type="molecule type" value="Genomic_DNA"/>
</dbReference>
<accession>A0A8J7FFV9</accession>
<organism evidence="1 2">
    <name type="scientific">Pontibacterium sinense</name>
    <dbReference type="NCBI Taxonomy" id="2781979"/>
    <lineage>
        <taxon>Bacteria</taxon>
        <taxon>Pseudomonadati</taxon>
        <taxon>Pseudomonadota</taxon>
        <taxon>Gammaproteobacteria</taxon>
        <taxon>Oceanospirillales</taxon>
        <taxon>Oceanospirillaceae</taxon>
        <taxon>Pontibacterium</taxon>
    </lineage>
</organism>
<protein>
    <submittedName>
        <fullName evidence="1">Uncharacterized protein</fullName>
    </submittedName>
</protein>
<evidence type="ECO:0000313" key="1">
    <source>
        <dbReference type="EMBL" id="MBE9398794.1"/>
    </source>
</evidence>
<proteinExistence type="predicted"/>
<evidence type="ECO:0000313" key="2">
    <source>
        <dbReference type="Proteomes" id="UP000640333"/>
    </source>
</evidence>
<reference evidence="1" key="1">
    <citation type="submission" date="2020-10" db="EMBL/GenBank/DDBJ databases">
        <title>Bacterium isolated from coastal waters sediment.</title>
        <authorList>
            <person name="Chen R.-J."/>
            <person name="Lu D.-C."/>
            <person name="Zhu K.-L."/>
            <person name="Du Z.-J."/>
        </authorList>
    </citation>
    <scope>NUCLEOTIDE SEQUENCE</scope>
    <source>
        <strain evidence="1">N1Y112</strain>
    </source>
</reference>
<keyword evidence="2" id="KW-1185">Reference proteome</keyword>
<dbReference type="Proteomes" id="UP000640333">
    <property type="component" value="Unassembled WGS sequence"/>
</dbReference>
<dbReference type="PROSITE" id="PS00018">
    <property type="entry name" value="EF_HAND_1"/>
    <property type="match status" value="1"/>
</dbReference>
<gene>
    <name evidence="1" type="ORF">IOQ59_16155</name>
</gene>
<dbReference type="InterPro" id="IPR018247">
    <property type="entry name" value="EF_Hand_1_Ca_BS"/>
</dbReference>
<sequence length="184" mass="20726">MYIRSRILELLTAARMVAVFISLISSSWVFAQSEFSPDTLYQFNYQVANTSSLNSPVDARLRVRIYAYDHRLADVSAVVLKDAYVNRLQSDTEYHVAFTGEDLEQALQQYHGSDRILSDHDAGVYLIWTVDINGDGQICEGDLQLDYNKMPDLFYGIRPRSAGLDEKVTVYLAPVQGGACQSLE</sequence>
<dbReference type="RefSeq" id="WP_193954489.1">
    <property type="nucleotide sequence ID" value="NZ_JADEYS010000018.1"/>
</dbReference>